<organism evidence="1 2">
    <name type="scientific">Candidatus Parvarchaeum acidophilus ARMAN-5</name>
    <dbReference type="NCBI Taxonomy" id="662762"/>
    <lineage>
        <taxon>Archaea</taxon>
        <taxon>Candidatus Parvarchaeota</taxon>
        <taxon>Candidatus Parvarchaeum</taxon>
    </lineage>
</organism>
<evidence type="ECO:0000313" key="2">
    <source>
        <dbReference type="Proteomes" id="UP000009376"/>
    </source>
</evidence>
<dbReference type="EMBL" id="GG745560">
    <property type="protein sequence ID" value="EFD92599.1"/>
    <property type="molecule type" value="Genomic_DNA"/>
</dbReference>
<sequence length="75" mass="7806">MIGSTASTEIPGNDAGGPRFVDNNAQIEFVNTTSGSTIGNYSFSIPSVNSPSSSCPQEYIPNPSSGYLLAGIFSW</sequence>
<reference evidence="1 2" key="1">
    <citation type="journal article" date="2010" name="Proc. Natl. Acad. Sci. U.S.A.">
        <title>Enigmatic, ultrasmall, uncultivated Archaea.</title>
        <authorList>
            <person name="Baker B.J."/>
            <person name="Comolli L.R."/>
            <person name="Dick G.J."/>
            <person name="Hauser L.J."/>
            <person name="Hyatt D."/>
            <person name="Dill B.D."/>
            <person name="Land M.L."/>
            <person name="Verberkmoes N.C."/>
            <person name="Hettich R.L."/>
            <person name="Banfield J.F."/>
        </authorList>
    </citation>
    <scope>NUCLEOTIDE SEQUENCE [LARGE SCALE GENOMIC DNA]</scope>
</reference>
<evidence type="ECO:0000313" key="1">
    <source>
        <dbReference type="EMBL" id="EFD92599.1"/>
    </source>
</evidence>
<name>D6GW11_PARA5</name>
<dbReference type="AlphaFoldDB" id="D6GW11"/>
<protein>
    <submittedName>
        <fullName evidence="1">Uncharacterized protein</fullName>
    </submittedName>
</protein>
<gene>
    <name evidence="1" type="ORF">BJBARM5_0684</name>
</gene>
<proteinExistence type="predicted"/>
<accession>D6GW11</accession>
<dbReference type="Proteomes" id="UP000009376">
    <property type="component" value="Unassembled WGS sequence"/>
</dbReference>